<dbReference type="Pfam" id="PF04970">
    <property type="entry name" value="LRAT"/>
    <property type="match status" value="1"/>
</dbReference>
<gene>
    <name evidence="2" type="ORF">CF168_12865</name>
</gene>
<reference evidence="2 3" key="1">
    <citation type="submission" date="2017-07" db="EMBL/GenBank/DDBJ databases">
        <title>Phenotypical and genomic characterization of a clinical isolate of Shewanella bicestrii sp. nov. producing an extended-spectrum beta-lactamase and a new oxacillinase variant.</title>
        <authorList>
            <person name="Jousset A.B."/>
            <person name="Bonnin R.A."/>
            <person name="Girlich D."/>
            <person name="Dabos L."/>
            <person name="Potron A."/>
            <person name="Dortet L."/>
            <person name="Glaser P."/>
            <person name="Naas T."/>
        </authorList>
    </citation>
    <scope>NUCLEOTIDE SEQUENCE [LARGE SCALE GENOMIC DNA]</scope>
    <source>
        <strain evidence="2 3">JAB-1</strain>
    </source>
</reference>
<dbReference type="Proteomes" id="UP000198367">
    <property type="component" value="Chromosome"/>
</dbReference>
<evidence type="ECO:0000259" key="1">
    <source>
        <dbReference type="Pfam" id="PF04970"/>
    </source>
</evidence>
<dbReference type="InterPro" id="IPR007053">
    <property type="entry name" value="LRAT_dom"/>
</dbReference>
<dbReference type="EMBL" id="CP022358">
    <property type="protein sequence ID" value="ASK69676.1"/>
    <property type="molecule type" value="Genomic_DNA"/>
</dbReference>
<keyword evidence="3" id="KW-1185">Reference proteome</keyword>
<accession>A0A220UP32</accession>
<organism evidence="2 3">
    <name type="scientific">Shewanella bicestrii</name>
    <dbReference type="NCBI Taxonomy" id="2018305"/>
    <lineage>
        <taxon>Bacteria</taxon>
        <taxon>Pseudomonadati</taxon>
        <taxon>Pseudomonadota</taxon>
        <taxon>Gammaproteobacteria</taxon>
        <taxon>Alteromonadales</taxon>
        <taxon>Shewanellaceae</taxon>
        <taxon>Shewanella</taxon>
    </lineage>
</organism>
<dbReference type="Gene3D" id="3.90.1720.10">
    <property type="entry name" value="endopeptidase domain like (from Nostoc punctiforme)"/>
    <property type="match status" value="1"/>
</dbReference>
<dbReference type="KEGG" id="sbj:CF168_12865"/>
<dbReference type="AlphaFoldDB" id="A0A220UP32"/>
<sequence length="199" mass="22663">MPLPLLWLGSAAMGALLLADEREKRQQLERDRLLGKAPRQSTGNQAMVVAPSQWQKGFKQVSPQPGSIICCYVFGVIEHTGIWLADDCLVELHGSGLIRAVSVKRFLAGRTGSQIYIACNHQHQPLIASDMVSRAERAIYQYREYDLFDNNCHRFVWSCLCGEEVAIKSFNELNQKLAGYFKQGIYWDEMRRVPEEIKM</sequence>
<name>A0A220UP32_9GAMM</name>
<dbReference type="RefSeq" id="WP_089068054.1">
    <property type="nucleotide sequence ID" value="NZ_CP022358.1"/>
</dbReference>
<protein>
    <recommendedName>
        <fullName evidence="1">LRAT domain-containing protein</fullName>
    </recommendedName>
</protein>
<evidence type="ECO:0000313" key="3">
    <source>
        <dbReference type="Proteomes" id="UP000198367"/>
    </source>
</evidence>
<proteinExistence type="predicted"/>
<evidence type="ECO:0000313" key="2">
    <source>
        <dbReference type="EMBL" id="ASK69676.1"/>
    </source>
</evidence>
<feature type="domain" description="LRAT" evidence="1">
    <location>
        <begin position="98"/>
        <end position="164"/>
    </location>
</feature>